<evidence type="ECO:0000256" key="1">
    <source>
        <dbReference type="SAM" id="Phobius"/>
    </source>
</evidence>
<feature type="transmembrane region" description="Helical" evidence="1">
    <location>
        <begin position="30"/>
        <end position="58"/>
    </location>
</feature>
<dbReference type="Proteomes" id="UP001387364">
    <property type="component" value="Chromosome"/>
</dbReference>
<evidence type="ECO:0000313" key="2">
    <source>
        <dbReference type="EMBL" id="WXB94356.1"/>
    </source>
</evidence>
<keyword evidence="1" id="KW-1133">Transmembrane helix</keyword>
<dbReference type="RefSeq" id="WP_338754039.1">
    <property type="nucleotide sequence ID" value="NZ_CP147404.1"/>
</dbReference>
<keyword evidence="1" id="KW-0472">Membrane</keyword>
<accession>A0ABZ2N9Q7</accession>
<organism evidence="2 3">
    <name type="scientific">Bacillus kandeliae</name>
    <dbReference type="NCBI Taxonomy" id="3129297"/>
    <lineage>
        <taxon>Bacteria</taxon>
        <taxon>Bacillati</taxon>
        <taxon>Bacillota</taxon>
        <taxon>Bacilli</taxon>
        <taxon>Bacillales</taxon>
        <taxon>Bacillaceae</taxon>
        <taxon>Bacillus</taxon>
    </lineage>
</organism>
<feature type="transmembrane region" description="Helical" evidence="1">
    <location>
        <begin position="5"/>
        <end position="24"/>
    </location>
</feature>
<evidence type="ECO:0000313" key="3">
    <source>
        <dbReference type="Proteomes" id="UP001387364"/>
    </source>
</evidence>
<protein>
    <submittedName>
        <fullName evidence="2">Uncharacterized protein</fullName>
    </submittedName>
</protein>
<sequence>MRGSILWNIWFMIAGFTLYFLLSFPNGEPLPVILGSFVVAAMFFILMFIIRFMLFIAFPPDSFAAKHVEEGLSAQEETQEENREDTISIKADQDTVAKQLEMTDSEKTAAIIREMINE</sequence>
<reference evidence="2 3" key="1">
    <citation type="submission" date="2024-02" db="EMBL/GenBank/DDBJ databases">
        <title>Seven novel Bacillus-like species.</title>
        <authorList>
            <person name="Liu G."/>
        </authorList>
    </citation>
    <scope>NUCLEOTIDE SEQUENCE [LARGE SCALE GENOMIC DNA]</scope>
    <source>
        <strain evidence="2 3">FJAT-52991</strain>
    </source>
</reference>
<keyword evidence="1" id="KW-0812">Transmembrane</keyword>
<name>A0ABZ2N9Q7_9BACI</name>
<keyword evidence="3" id="KW-1185">Reference proteome</keyword>
<dbReference type="EMBL" id="CP147404">
    <property type="protein sequence ID" value="WXB94356.1"/>
    <property type="molecule type" value="Genomic_DNA"/>
</dbReference>
<proteinExistence type="predicted"/>
<gene>
    <name evidence="2" type="ORF">WDJ61_06940</name>
</gene>